<proteinExistence type="inferred from homology"/>
<dbReference type="PANTHER" id="PTHR33048:SF155">
    <property type="entry name" value="INTEGRAL MEMBRANE PROTEIN"/>
    <property type="match status" value="1"/>
</dbReference>
<evidence type="ECO:0000256" key="6">
    <source>
        <dbReference type="SAM" id="Phobius"/>
    </source>
</evidence>
<feature type="transmembrane region" description="Helical" evidence="6">
    <location>
        <begin position="20"/>
        <end position="39"/>
    </location>
</feature>
<evidence type="ECO:0000259" key="7">
    <source>
        <dbReference type="Pfam" id="PF20684"/>
    </source>
</evidence>
<evidence type="ECO:0000256" key="2">
    <source>
        <dbReference type="ARBA" id="ARBA00022692"/>
    </source>
</evidence>
<protein>
    <recommendedName>
        <fullName evidence="7">Rhodopsin domain-containing protein</fullName>
    </recommendedName>
</protein>
<gene>
    <name evidence="8" type="ORF">ASPGLDRAFT_125807</name>
</gene>
<dbReference type="GeneID" id="34456851"/>
<evidence type="ECO:0000313" key="9">
    <source>
        <dbReference type="Proteomes" id="UP000184300"/>
    </source>
</evidence>
<sequence>MAGSTIDAAKTSSKSRELMSVMWSMTTLATLLVVTRLCVRQRMLRNFGFDDWLIGASMIFDLISVVTATISVAYGFGQHTASLETQAVEKALLWTMISFIFGIISFALPKLAVAALLHRIMNPTSIQRIIMWGLVILVAVIATVNILIYVTMCNPPQALWKSSMVLSGEATCRNISILIDYATFNGAISAFVDLFLAIYPAIILFKLQMSLRKKIALTAALGLGSIAAATAMVKCAQIKGLVNQADATSLVEANVVIIAACIPTLQPMLELILRKLKLISTSKGTSKPSSYAQHKIYDNQYSSRAQVSKKERPTLLSRKESQESILNDLDQCQIRCTDEVYVEYEMQPVKQPSPK</sequence>
<dbReference type="AlphaFoldDB" id="A0A1L9VLF5"/>
<dbReference type="VEuPathDB" id="FungiDB:ASPGLDRAFT_125807"/>
<evidence type="ECO:0000256" key="4">
    <source>
        <dbReference type="ARBA" id="ARBA00023136"/>
    </source>
</evidence>
<name>A0A1L9VLF5_ASPGL</name>
<reference evidence="9" key="1">
    <citation type="journal article" date="2017" name="Genome Biol.">
        <title>Comparative genomics reveals high biological diversity and specific adaptations in the industrially and medically important fungal genus Aspergillus.</title>
        <authorList>
            <person name="de Vries R.P."/>
            <person name="Riley R."/>
            <person name="Wiebenga A."/>
            <person name="Aguilar-Osorio G."/>
            <person name="Amillis S."/>
            <person name="Uchima C.A."/>
            <person name="Anderluh G."/>
            <person name="Asadollahi M."/>
            <person name="Askin M."/>
            <person name="Barry K."/>
            <person name="Battaglia E."/>
            <person name="Bayram O."/>
            <person name="Benocci T."/>
            <person name="Braus-Stromeyer S.A."/>
            <person name="Caldana C."/>
            <person name="Canovas D."/>
            <person name="Cerqueira G.C."/>
            <person name="Chen F."/>
            <person name="Chen W."/>
            <person name="Choi C."/>
            <person name="Clum A."/>
            <person name="Dos Santos R.A."/>
            <person name="Damasio A.R."/>
            <person name="Diallinas G."/>
            <person name="Emri T."/>
            <person name="Fekete E."/>
            <person name="Flipphi M."/>
            <person name="Freyberg S."/>
            <person name="Gallo A."/>
            <person name="Gournas C."/>
            <person name="Habgood R."/>
            <person name="Hainaut M."/>
            <person name="Harispe M.L."/>
            <person name="Henrissat B."/>
            <person name="Hilden K.S."/>
            <person name="Hope R."/>
            <person name="Hossain A."/>
            <person name="Karabika E."/>
            <person name="Karaffa L."/>
            <person name="Karanyi Z."/>
            <person name="Krasevec N."/>
            <person name="Kuo A."/>
            <person name="Kusch H."/>
            <person name="LaButti K."/>
            <person name="Lagendijk E.L."/>
            <person name="Lapidus A."/>
            <person name="Levasseur A."/>
            <person name="Lindquist E."/>
            <person name="Lipzen A."/>
            <person name="Logrieco A.F."/>
            <person name="MacCabe A."/>
            <person name="Maekelae M.R."/>
            <person name="Malavazi I."/>
            <person name="Melin P."/>
            <person name="Meyer V."/>
            <person name="Mielnichuk N."/>
            <person name="Miskei M."/>
            <person name="Molnar A.P."/>
            <person name="Mule G."/>
            <person name="Ngan C.Y."/>
            <person name="Orejas M."/>
            <person name="Orosz E."/>
            <person name="Ouedraogo J.P."/>
            <person name="Overkamp K.M."/>
            <person name="Park H.-S."/>
            <person name="Perrone G."/>
            <person name="Piumi F."/>
            <person name="Punt P.J."/>
            <person name="Ram A.F."/>
            <person name="Ramon A."/>
            <person name="Rauscher S."/>
            <person name="Record E."/>
            <person name="Riano-Pachon D.M."/>
            <person name="Robert V."/>
            <person name="Roehrig J."/>
            <person name="Ruller R."/>
            <person name="Salamov A."/>
            <person name="Salih N.S."/>
            <person name="Samson R.A."/>
            <person name="Sandor E."/>
            <person name="Sanguinetti M."/>
            <person name="Schuetze T."/>
            <person name="Sepcic K."/>
            <person name="Shelest E."/>
            <person name="Sherlock G."/>
            <person name="Sophianopoulou V."/>
            <person name="Squina F.M."/>
            <person name="Sun H."/>
            <person name="Susca A."/>
            <person name="Todd R.B."/>
            <person name="Tsang A."/>
            <person name="Unkles S.E."/>
            <person name="van de Wiele N."/>
            <person name="van Rossen-Uffink D."/>
            <person name="Oliveira J.V."/>
            <person name="Vesth T.C."/>
            <person name="Visser J."/>
            <person name="Yu J.-H."/>
            <person name="Zhou M."/>
            <person name="Andersen M.R."/>
            <person name="Archer D.B."/>
            <person name="Baker S.E."/>
            <person name="Benoit I."/>
            <person name="Brakhage A.A."/>
            <person name="Braus G.H."/>
            <person name="Fischer R."/>
            <person name="Frisvad J.C."/>
            <person name="Goldman G.H."/>
            <person name="Houbraken J."/>
            <person name="Oakley B."/>
            <person name="Pocsi I."/>
            <person name="Scazzocchio C."/>
            <person name="Seiboth B."/>
            <person name="vanKuyk P.A."/>
            <person name="Wortman J."/>
            <person name="Dyer P.S."/>
            <person name="Grigoriev I.V."/>
        </authorList>
    </citation>
    <scope>NUCLEOTIDE SEQUENCE [LARGE SCALE GENOMIC DNA]</scope>
    <source>
        <strain evidence="9">CBS 516.65</strain>
    </source>
</reference>
<dbReference type="RefSeq" id="XP_022401408.1">
    <property type="nucleotide sequence ID" value="XM_022540590.1"/>
</dbReference>
<organism evidence="8 9">
    <name type="scientific">Aspergillus glaucus CBS 516.65</name>
    <dbReference type="NCBI Taxonomy" id="1160497"/>
    <lineage>
        <taxon>Eukaryota</taxon>
        <taxon>Fungi</taxon>
        <taxon>Dikarya</taxon>
        <taxon>Ascomycota</taxon>
        <taxon>Pezizomycotina</taxon>
        <taxon>Eurotiomycetes</taxon>
        <taxon>Eurotiomycetidae</taxon>
        <taxon>Eurotiales</taxon>
        <taxon>Aspergillaceae</taxon>
        <taxon>Aspergillus</taxon>
        <taxon>Aspergillus subgen. Aspergillus</taxon>
    </lineage>
</organism>
<dbReference type="PANTHER" id="PTHR33048">
    <property type="entry name" value="PTH11-LIKE INTEGRAL MEMBRANE PROTEIN (AFU_ORTHOLOGUE AFUA_5G11245)"/>
    <property type="match status" value="1"/>
</dbReference>
<feature type="domain" description="Rhodopsin" evidence="7">
    <location>
        <begin position="36"/>
        <end position="270"/>
    </location>
</feature>
<comment type="similarity">
    <text evidence="5">Belongs to the SAT4 family.</text>
</comment>
<dbReference type="EMBL" id="KV878896">
    <property type="protein sequence ID" value="OJJ84710.1"/>
    <property type="molecule type" value="Genomic_DNA"/>
</dbReference>
<dbReference type="STRING" id="1160497.A0A1L9VLF5"/>
<feature type="transmembrane region" description="Helical" evidence="6">
    <location>
        <begin position="51"/>
        <end position="76"/>
    </location>
</feature>
<comment type="subcellular location">
    <subcellularLocation>
        <location evidence="1">Membrane</location>
        <topology evidence="1">Multi-pass membrane protein</topology>
    </subcellularLocation>
</comment>
<dbReference type="InterPro" id="IPR049326">
    <property type="entry name" value="Rhodopsin_dom_fungi"/>
</dbReference>
<evidence type="ECO:0000313" key="8">
    <source>
        <dbReference type="EMBL" id="OJJ84710.1"/>
    </source>
</evidence>
<keyword evidence="2 6" id="KW-0812">Transmembrane</keyword>
<dbReference type="Proteomes" id="UP000184300">
    <property type="component" value="Unassembled WGS sequence"/>
</dbReference>
<dbReference type="GO" id="GO:0016020">
    <property type="term" value="C:membrane"/>
    <property type="evidence" value="ECO:0007669"/>
    <property type="project" value="UniProtKB-SubCell"/>
</dbReference>
<dbReference type="OrthoDB" id="5331848at2759"/>
<evidence type="ECO:0000256" key="5">
    <source>
        <dbReference type="ARBA" id="ARBA00038359"/>
    </source>
</evidence>
<accession>A0A1L9VLF5</accession>
<dbReference type="Pfam" id="PF20684">
    <property type="entry name" value="Fung_rhodopsin"/>
    <property type="match status" value="1"/>
</dbReference>
<evidence type="ECO:0000256" key="3">
    <source>
        <dbReference type="ARBA" id="ARBA00022989"/>
    </source>
</evidence>
<feature type="transmembrane region" description="Helical" evidence="6">
    <location>
        <begin position="129"/>
        <end position="152"/>
    </location>
</feature>
<feature type="transmembrane region" description="Helical" evidence="6">
    <location>
        <begin position="184"/>
        <end position="203"/>
    </location>
</feature>
<keyword evidence="9" id="KW-1185">Reference proteome</keyword>
<dbReference type="InterPro" id="IPR052337">
    <property type="entry name" value="SAT4-like"/>
</dbReference>
<keyword evidence="4 6" id="KW-0472">Membrane</keyword>
<keyword evidence="3 6" id="KW-1133">Transmembrane helix</keyword>
<evidence type="ECO:0000256" key="1">
    <source>
        <dbReference type="ARBA" id="ARBA00004141"/>
    </source>
</evidence>
<feature type="transmembrane region" description="Helical" evidence="6">
    <location>
        <begin position="96"/>
        <end position="117"/>
    </location>
</feature>